<dbReference type="InterPro" id="IPR001910">
    <property type="entry name" value="Inosine/uridine_hydrolase_dom"/>
</dbReference>
<dbReference type="GO" id="GO:0005829">
    <property type="term" value="C:cytosol"/>
    <property type="evidence" value="ECO:0007669"/>
    <property type="project" value="TreeGrafter"/>
</dbReference>
<dbReference type="EMBL" id="GISG01063567">
    <property type="protein sequence ID" value="MBA4627774.1"/>
    <property type="molecule type" value="Transcribed_RNA"/>
</dbReference>
<reference evidence="5" key="1">
    <citation type="journal article" date="2013" name="J. Plant Res.">
        <title>Effect of fungi and light on seed germination of three Opuntia species from semiarid lands of central Mexico.</title>
        <authorList>
            <person name="Delgado-Sanchez P."/>
            <person name="Jimenez-Bremont J.F."/>
            <person name="Guerrero-Gonzalez Mde L."/>
            <person name="Flores J."/>
        </authorList>
    </citation>
    <scope>NUCLEOTIDE SEQUENCE</scope>
    <source>
        <tissue evidence="5">Cladode</tissue>
    </source>
</reference>
<accession>A0A7C8YVL9</accession>
<feature type="domain" description="Inosine/uridine-preferring nucleoside hydrolase" evidence="4">
    <location>
        <begin position="29"/>
        <end position="96"/>
    </location>
</feature>
<dbReference type="GO" id="GO:0006152">
    <property type="term" value="P:purine nucleoside catabolic process"/>
    <property type="evidence" value="ECO:0007669"/>
    <property type="project" value="TreeGrafter"/>
</dbReference>
<dbReference type="Pfam" id="PF01156">
    <property type="entry name" value="IU_nuc_hydro"/>
    <property type="match status" value="1"/>
</dbReference>
<dbReference type="PANTHER" id="PTHR12304">
    <property type="entry name" value="INOSINE-URIDINE PREFERRING NUCLEOSIDE HYDROLASE"/>
    <property type="match status" value="1"/>
</dbReference>
<dbReference type="SUPFAM" id="SSF53590">
    <property type="entry name" value="Nucleoside hydrolase"/>
    <property type="match status" value="1"/>
</dbReference>
<reference evidence="5" key="2">
    <citation type="submission" date="2020-07" db="EMBL/GenBank/DDBJ databases">
        <authorList>
            <person name="Vera ALvarez R."/>
            <person name="Arias-Moreno D.M."/>
            <person name="Jimenez-Jacinto V."/>
            <person name="Jimenez-Bremont J.F."/>
            <person name="Swaminathan K."/>
            <person name="Moose S.P."/>
            <person name="Guerrero-Gonzalez M.L."/>
            <person name="Marino-Ramirez L."/>
            <person name="Landsman D."/>
            <person name="Rodriguez-Kessler M."/>
            <person name="Delgado-Sanchez P."/>
        </authorList>
    </citation>
    <scope>NUCLEOTIDE SEQUENCE</scope>
    <source>
        <tissue evidence="5">Cladode</tissue>
    </source>
</reference>
<organism evidence="5">
    <name type="scientific">Opuntia streptacantha</name>
    <name type="common">Prickly pear cactus</name>
    <name type="synonym">Opuntia cardona</name>
    <dbReference type="NCBI Taxonomy" id="393608"/>
    <lineage>
        <taxon>Eukaryota</taxon>
        <taxon>Viridiplantae</taxon>
        <taxon>Streptophyta</taxon>
        <taxon>Embryophyta</taxon>
        <taxon>Tracheophyta</taxon>
        <taxon>Spermatophyta</taxon>
        <taxon>Magnoliopsida</taxon>
        <taxon>eudicotyledons</taxon>
        <taxon>Gunneridae</taxon>
        <taxon>Pentapetalae</taxon>
        <taxon>Caryophyllales</taxon>
        <taxon>Cactineae</taxon>
        <taxon>Cactaceae</taxon>
        <taxon>Opuntioideae</taxon>
        <taxon>Opuntia</taxon>
    </lineage>
</organism>
<evidence type="ECO:0000256" key="2">
    <source>
        <dbReference type="ARBA" id="ARBA00022801"/>
    </source>
</evidence>
<protein>
    <recommendedName>
        <fullName evidence="4">Inosine/uridine-preferring nucleoside hydrolase domain-containing protein</fullName>
    </recommendedName>
</protein>
<evidence type="ECO:0000259" key="4">
    <source>
        <dbReference type="Pfam" id="PF01156"/>
    </source>
</evidence>
<evidence type="ECO:0000313" key="5">
    <source>
        <dbReference type="EMBL" id="MBA4627774.1"/>
    </source>
</evidence>
<sequence>MGTIAESLTPDSGVQDGVVCGSSPNGQKLIIDTDPGVDDSMTILMAFQTQELHIIGLTTVFGNVSAEDATRNALLLCEIAGRPDVPVAKGSPVPLKVVQLILLLMLKA</sequence>
<dbReference type="Gene3D" id="3.90.245.10">
    <property type="entry name" value="Ribonucleoside hydrolase-like"/>
    <property type="match status" value="1"/>
</dbReference>
<dbReference type="InterPro" id="IPR036452">
    <property type="entry name" value="Ribo_hydro-like"/>
</dbReference>
<keyword evidence="3" id="KW-0326">Glycosidase</keyword>
<name>A0A7C8YVL9_OPUST</name>
<comment type="similarity">
    <text evidence="1">Belongs to the IUNH family.</text>
</comment>
<dbReference type="InterPro" id="IPR023186">
    <property type="entry name" value="IUNH"/>
</dbReference>
<evidence type="ECO:0000256" key="1">
    <source>
        <dbReference type="ARBA" id="ARBA00009176"/>
    </source>
</evidence>
<keyword evidence="2" id="KW-0378">Hydrolase</keyword>
<evidence type="ECO:0000256" key="3">
    <source>
        <dbReference type="ARBA" id="ARBA00023295"/>
    </source>
</evidence>
<proteinExistence type="inferred from homology"/>
<dbReference type="PANTHER" id="PTHR12304:SF1">
    <property type="entry name" value="URIDINE NUCLEOSIDASE 1"/>
    <property type="match status" value="1"/>
</dbReference>
<dbReference type="GO" id="GO:0008477">
    <property type="term" value="F:purine nucleosidase activity"/>
    <property type="evidence" value="ECO:0007669"/>
    <property type="project" value="TreeGrafter"/>
</dbReference>
<dbReference type="AlphaFoldDB" id="A0A7C8YVL9"/>